<dbReference type="AlphaFoldDB" id="A0AAI9SSF4"/>
<protein>
    <submittedName>
        <fullName evidence="3">Uncharacterized protein</fullName>
    </submittedName>
</protein>
<organism evidence="3 4">
    <name type="scientific">Candida oxycetoniae</name>
    <dbReference type="NCBI Taxonomy" id="497107"/>
    <lineage>
        <taxon>Eukaryota</taxon>
        <taxon>Fungi</taxon>
        <taxon>Dikarya</taxon>
        <taxon>Ascomycota</taxon>
        <taxon>Saccharomycotina</taxon>
        <taxon>Pichiomycetes</taxon>
        <taxon>Debaryomycetaceae</taxon>
        <taxon>Candida/Lodderomyces clade</taxon>
        <taxon>Candida</taxon>
    </lineage>
</organism>
<proteinExistence type="predicted"/>
<feature type="compositionally biased region" description="Low complexity" evidence="1">
    <location>
        <begin position="20"/>
        <end position="31"/>
    </location>
</feature>
<evidence type="ECO:0000313" key="3">
    <source>
        <dbReference type="EMBL" id="KAI3402358.1"/>
    </source>
</evidence>
<keyword evidence="4" id="KW-1185">Reference proteome</keyword>
<feature type="signal peptide" evidence="2">
    <location>
        <begin position="1"/>
        <end position="18"/>
    </location>
</feature>
<evidence type="ECO:0000256" key="2">
    <source>
        <dbReference type="SAM" id="SignalP"/>
    </source>
</evidence>
<accession>A0AAI9SSF4</accession>
<gene>
    <name evidence="3" type="ORF">KGF56_004766</name>
</gene>
<reference evidence="3" key="1">
    <citation type="journal article" date="2022" name="DNA Res.">
        <title>Genome analysis of five recently described species of the CUG-Ser clade uncovers Candida theae as a new hybrid lineage with pathogenic potential in the Candida parapsilosis species complex.</title>
        <authorList>
            <person name="Mixao V."/>
            <person name="Del Olmo V."/>
            <person name="Hegedusova E."/>
            <person name="Saus E."/>
            <person name="Pryszcz L."/>
            <person name="Cillingova A."/>
            <person name="Nosek J."/>
            <person name="Gabaldon T."/>
        </authorList>
    </citation>
    <scope>NUCLEOTIDE SEQUENCE</scope>
    <source>
        <strain evidence="3">CBS 10844</strain>
    </source>
</reference>
<comment type="caution">
    <text evidence="3">The sequence shown here is derived from an EMBL/GenBank/DDBJ whole genome shotgun (WGS) entry which is preliminary data.</text>
</comment>
<evidence type="ECO:0000256" key="1">
    <source>
        <dbReference type="SAM" id="MobiDB-lite"/>
    </source>
</evidence>
<feature type="chain" id="PRO_5042522775" evidence="2">
    <location>
        <begin position="19"/>
        <end position="84"/>
    </location>
</feature>
<dbReference type="EMBL" id="JAHUZD010000149">
    <property type="protein sequence ID" value="KAI3402358.1"/>
    <property type="molecule type" value="Genomic_DNA"/>
</dbReference>
<evidence type="ECO:0000313" key="4">
    <source>
        <dbReference type="Proteomes" id="UP001202479"/>
    </source>
</evidence>
<keyword evidence="2" id="KW-0732">Signal</keyword>
<dbReference type="RefSeq" id="XP_049178107.1">
    <property type="nucleotide sequence ID" value="XM_049326238.1"/>
</dbReference>
<feature type="region of interest" description="Disordered" evidence="1">
    <location>
        <begin position="20"/>
        <end position="54"/>
    </location>
</feature>
<dbReference type="GeneID" id="73382379"/>
<dbReference type="Proteomes" id="UP001202479">
    <property type="component" value="Unassembled WGS sequence"/>
</dbReference>
<feature type="compositionally biased region" description="Basic residues" evidence="1">
    <location>
        <begin position="32"/>
        <end position="42"/>
    </location>
</feature>
<name>A0AAI9SSF4_9ASCO</name>
<sequence length="84" mass="8509">MQLNIILLTLASVAFVSANSYSNSNSNSKANSKAKTKLKPHHKENTTINATNVSTTTTTRAGGVVNGINIVGAAAAIAAGAVLL</sequence>